<feature type="compositionally biased region" description="Polar residues" evidence="2">
    <location>
        <begin position="514"/>
        <end position="537"/>
    </location>
</feature>
<feature type="compositionally biased region" description="Basic and acidic residues" evidence="2">
    <location>
        <begin position="102"/>
        <end position="112"/>
    </location>
</feature>
<evidence type="ECO:0000259" key="3">
    <source>
        <dbReference type="Pfam" id="PF16026"/>
    </source>
</evidence>
<accession>A0A8B8DDU4</accession>
<feature type="compositionally biased region" description="Polar residues" evidence="2">
    <location>
        <begin position="1"/>
        <end position="16"/>
    </location>
</feature>
<evidence type="ECO:0000313" key="6">
    <source>
        <dbReference type="RefSeq" id="XP_022325719.1"/>
    </source>
</evidence>
<feature type="region of interest" description="Disordered" evidence="2">
    <location>
        <begin position="508"/>
        <end position="579"/>
    </location>
</feature>
<evidence type="ECO:0000313" key="5">
    <source>
        <dbReference type="RefSeq" id="XP_022325718.1"/>
    </source>
</evidence>
<keyword evidence="1" id="KW-0175">Coiled coil</keyword>
<dbReference type="KEGG" id="cvn:111125837"/>
<feature type="compositionally biased region" description="Polar residues" evidence="2">
    <location>
        <begin position="564"/>
        <end position="579"/>
    </location>
</feature>
<feature type="domain" description="Mitochondria-eating protein C-terminal" evidence="3">
    <location>
        <begin position="320"/>
        <end position="512"/>
    </location>
</feature>
<evidence type="ECO:0000256" key="2">
    <source>
        <dbReference type="SAM" id="MobiDB-lite"/>
    </source>
</evidence>
<feature type="region of interest" description="Disordered" evidence="2">
    <location>
        <begin position="591"/>
        <end position="663"/>
    </location>
</feature>
<feature type="compositionally biased region" description="Basic and acidic residues" evidence="2">
    <location>
        <begin position="539"/>
        <end position="548"/>
    </location>
</feature>
<evidence type="ECO:0000313" key="4">
    <source>
        <dbReference type="Proteomes" id="UP000694844"/>
    </source>
</evidence>
<evidence type="ECO:0000256" key="1">
    <source>
        <dbReference type="SAM" id="Coils"/>
    </source>
</evidence>
<dbReference type="InterPro" id="IPR031981">
    <property type="entry name" value="MIEAP_C"/>
</dbReference>
<reference evidence="5 6" key="1">
    <citation type="submission" date="2025-04" db="UniProtKB">
        <authorList>
            <consortium name="RefSeq"/>
        </authorList>
    </citation>
    <scope>IDENTIFICATION</scope>
    <source>
        <tissue evidence="5 6">Whole sample</tissue>
    </source>
</reference>
<dbReference type="Pfam" id="PF16026">
    <property type="entry name" value="MIEAP"/>
    <property type="match status" value="1"/>
</dbReference>
<dbReference type="Proteomes" id="UP000694844">
    <property type="component" value="Chromosome 3"/>
</dbReference>
<dbReference type="GeneID" id="111125837"/>
<sequence length="705" mass="81013">MGSNQYDHLSKSTRTLPDNWAYSIRSNPSSFTSYPNRLLSSPRNQQQSYLTQSDQRMEWTDTQRHSPATYPQHPDRETSGLSEPRTDTHRQRPTALTQDLGPMDRETQRLADPRSSLRKLLDFLQEMRDHDLEKCLNDYKKMMESTDPNTLTREEEFIRLKPSPYRTEADHIEADRLRQEVVELRQKFAELGHQNKGSNTTDTIQKEIQNMKKKYDEEKKRMNAEFKEALELQQAKDLEKEMQVQEQIEKLTQDLKAKDEIILQSERRKEQFKKALKEAHEEINKQEKEKTEALTRLSKEMGSKLSEKNPNITDLSDSNRPTKIAEKYSELYDNEWTDALETLTSENGIYTEESAIQVLVTCIQNAYSFCQKAAKVQMENLKKALVTPSTHSRNHETSTESVNPQVEKMLEEIRKSQIVSGDALMKEFEYVNGFKPVLKKLPQYTTKCLELCWLMNMHDPPVAIGNPPAKLSVIDGTFYKEYTRSGTIVEFVVWLPLLLHENGPLLQKGVVQPVPNTNKSVRQKSANRELSVSPTKSRQQKERQREDTNTLVDDFFDSKHRTGGSRTTQGMSSVSQIGQNRGTYDYLYGERNPSTSSYNTHPTTTTTTTRHNPNLTNTSAALYTSQPNPSITTSTGYDSTSRHSRPHTSANYGSGGGWTSTNQNVPKVLEYGGRRYVSFGGMYYTYDQWMEMERKFLPDTGSSDA</sequence>
<dbReference type="OrthoDB" id="6160959at2759"/>
<dbReference type="RefSeq" id="XP_022325718.1">
    <property type="nucleotide sequence ID" value="XM_022470010.1"/>
</dbReference>
<feature type="coiled-coil region" evidence="1">
    <location>
        <begin position="174"/>
        <end position="300"/>
    </location>
</feature>
<feature type="compositionally biased region" description="Polar residues" evidence="2">
    <location>
        <begin position="619"/>
        <end position="639"/>
    </location>
</feature>
<feature type="region of interest" description="Disordered" evidence="2">
    <location>
        <begin position="1"/>
        <end position="112"/>
    </location>
</feature>
<dbReference type="AlphaFoldDB" id="A0A8B8DDU4"/>
<proteinExistence type="predicted"/>
<feature type="compositionally biased region" description="Basic and acidic residues" evidence="2">
    <location>
        <begin position="73"/>
        <end position="90"/>
    </location>
</feature>
<organism evidence="4 6">
    <name type="scientific">Crassostrea virginica</name>
    <name type="common">Eastern oyster</name>
    <dbReference type="NCBI Taxonomy" id="6565"/>
    <lineage>
        <taxon>Eukaryota</taxon>
        <taxon>Metazoa</taxon>
        <taxon>Spiralia</taxon>
        <taxon>Lophotrochozoa</taxon>
        <taxon>Mollusca</taxon>
        <taxon>Bivalvia</taxon>
        <taxon>Autobranchia</taxon>
        <taxon>Pteriomorphia</taxon>
        <taxon>Ostreida</taxon>
        <taxon>Ostreoidea</taxon>
        <taxon>Ostreidae</taxon>
        <taxon>Crassostrea</taxon>
    </lineage>
</organism>
<feature type="compositionally biased region" description="Polar residues" evidence="2">
    <location>
        <begin position="24"/>
        <end position="54"/>
    </location>
</feature>
<feature type="compositionally biased region" description="Basic and acidic residues" evidence="2">
    <location>
        <begin position="55"/>
        <end position="64"/>
    </location>
</feature>
<name>A0A8B8DDU4_CRAVI</name>
<protein>
    <submittedName>
        <fullName evidence="5 6">Uncharacterized protein LOC111125837</fullName>
    </submittedName>
</protein>
<keyword evidence="4" id="KW-1185">Reference proteome</keyword>
<gene>
    <name evidence="5 6" type="primary">LOC111125837</name>
</gene>
<dbReference type="RefSeq" id="XP_022325719.1">
    <property type="nucleotide sequence ID" value="XM_022470011.1"/>
</dbReference>
<feature type="compositionally biased region" description="Low complexity" evidence="2">
    <location>
        <begin position="592"/>
        <end position="618"/>
    </location>
</feature>